<organism evidence="2 3">
    <name type="scientific">Flavihumibacter stibioxidans</name>
    <dbReference type="NCBI Taxonomy" id="1834163"/>
    <lineage>
        <taxon>Bacteria</taxon>
        <taxon>Pseudomonadati</taxon>
        <taxon>Bacteroidota</taxon>
        <taxon>Chitinophagia</taxon>
        <taxon>Chitinophagales</taxon>
        <taxon>Chitinophagaceae</taxon>
        <taxon>Flavihumibacter</taxon>
    </lineage>
</organism>
<dbReference type="InterPro" id="IPR041698">
    <property type="entry name" value="Methyltransf_25"/>
</dbReference>
<dbReference type="Gene3D" id="3.40.50.150">
    <property type="entry name" value="Vaccinia Virus protein VP39"/>
    <property type="match status" value="1"/>
</dbReference>
<accession>A0ABR7M829</accession>
<proteinExistence type="predicted"/>
<dbReference type="RefSeq" id="WP_187256130.1">
    <property type="nucleotide sequence ID" value="NZ_JBHULF010000014.1"/>
</dbReference>
<keyword evidence="2" id="KW-0808">Transferase</keyword>
<reference evidence="2 3" key="1">
    <citation type="submission" date="2016-07" db="EMBL/GenBank/DDBJ databases">
        <title>Genome analysis of Flavihumibacter stibioxidans YS-17.</title>
        <authorList>
            <person name="Shi K."/>
            <person name="Han Y."/>
            <person name="Wang G."/>
        </authorList>
    </citation>
    <scope>NUCLEOTIDE SEQUENCE [LARGE SCALE GENOMIC DNA]</scope>
    <source>
        <strain evidence="2 3">YS-17</strain>
    </source>
</reference>
<comment type="caution">
    <text evidence="2">The sequence shown here is derived from an EMBL/GenBank/DDBJ whole genome shotgun (WGS) entry which is preliminary data.</text>
</comment>
<dbReference type="SUPFAM" id="SSF53335">
    <property type="entry name" value="S-adenosyl-L-methionine-dependent methyltransferases"/>
    <property type="match status" value="1"/>
</dbReference>
<dbReference type="EMBL" id="MBUA01000012">
    <property type="protein sequence ID" value="MBC6490776.1"/>
    <property type="molecule type" value="Genomic_DNA"/>
</dbReference>
<evidence type="ECO:0000313" key="2">
    <source>
        <dbReference type="EMBL" id="MBC6490776.1"/>
    </source>
</evidence>
<dbReference type="Pfam" id="PF13649">
    <property type="entry name" value="Methyltransf_25"/>
    <property type="match status" value="1"/>
</dbReference>
<keyword evidence="2" id="KW-0489">Methyltransferase</keyword>
<sequence length="233" mass="27216">MNWRQRSYEKELLDDQSIPFEEIRVNMKELDTINHWLGGHAITIQGMRKLVGLEAKRSGRTSISVCEIGCGGGDNLRVIRDWARKQGIRVELTGIDINPSCIRFAAGRLPEARFIESDYRLVNFEENPDIIFSSLFCHHFNEEELVDQLKWMRARSRTGFFINDLHRHRLAWLSIKILTGFLSRSRLVKNDAPLSVQRGFSRAELNALLLRSGINEYYIHWKWAFRWLVTVPC</sequence>
<evidence type="ECO:0000313" key="3">
    <source>
        <dbReference type="Proteomes" id="UP000765802"/>
    </source>
</evidence>
<gene>
    <name evidence="2" type="ORF">BC349_07010</name>
</gene>
<evidence type="ECO:0000259" key="1">
    <source>
        <dbReference type="Pfam" id="PF13649"/>
    </source>
</evidence>
<feature type="domain" description="Methyltransferase" evidence="1">
    <location>
        <begin position="65"/>
        <end position="153"/>
    </location>
</feature>
<keyword evidence="3" id="KW-1185">Reference proteome</keyword>
<dbReference type="GO" id="GO:0008168">
    <property type="term" value="F:methyltransferase activity"/>
    <property type="evidence" value="ECO:0007669"/>
    <property type="project" value="UniProtKB-KW"/>
</dbReference>
<dbReference type="GO" id="GO:0032259">
    <property type="term" value="P:methylation"/>
    <property type="evidence" value="ECO:0007669"/>
    <property type="project" value="UniProtKB-KW"/>
</dbReference>
<dbReference type="InterPro" id="IPR029063">
    <property type="entry name" value="SAM-dependent_MTases_sf"/>
</dbReference>
<name>A0ABR7M829_9BACT</name>
<dbReference type="CDD" id="cd02440">
    <property type="entry name" value="AdoMet_MTases"/>
    <property type="match status" value="1"/>
</dbReference>
<dbReference type="Proteomes" id="UP000765802">
    <property type="component" value="Unassembled WGS sequence"/>
</dbReference>
<protein>
    <submittedName>
        <fullName evidence="2">SAM-dependent methyltransferase</fullName>
    </submittedName>
</protein>